<feature type="transmembrane region" description="Helical" evidence="7">
    <location>
        <begin position="431"/>
        <end position="457"/>
    </location>
</feature>
<reference evidence="9" key="1">
    <citation type="journal article" date="2019" name="Int. J. Syst. Evol. Microbiol.">
        <title>The Global Catalogue of Microorganisms (GCM) 10K type strain sequencing project: providing services to taxonomists for standard genome sequencing and annotation.</title>
        <authorList>
            <consortium name="The Broad Institute Genomics Platform"/>
            <consortium name="The Broad Institute Genome Sequencing Center for Infectious Disease"/>
            <person name="Wu L."/>
            <person name="Ma J."/>
        </authorList>
    </citation>
    <scope>NUCLEOTIDE SEQUENCE [LARGE SCALE GENOMIC DNA]</scope>
    <source>
        <strain evidence="9">CGMCC 1.8859</strain>
    </source>
</reference>
<keyword evidence="9" id="KW-1185">Reference proteome</keyword>
<dbReference type="Gene3D" id="3.30.70.1320">
    <property type="entry name" value="Multidrug efflux transporter AcrB pore domain like"/>
    <property type="match status" value="1"/>
</dbReference>
<dbReference type="Gene3D" id="1.20.1640.10">
    <property type="entry name" value="Multidrug efflux transporter AcrB transmembrane domain"/>
    <property type="match status" value="2"/>
</dbReference>
<dbReference type="SUPFAM" id="SSF82714">
    <property type="entry name" value="Multidrug efflux transporter AcrB TolC docking domain, DN and DC subdomains"/>
    <property type="match status" value="2"/>
</dbReference>
<dbReference type="SUPFAM" id="SSF82866">
    <property type="entry name" value="Multidrug efflux transporter AcrB transmembrane domain"/>
    <property type="match status" value="2"/>
</dbReference>
<feature type="transmembrane region" description="Helical" evidence="7">
    <location>
        <begin position="12"/>
        <end position="32"/>
    </location>
</feature>
<dbReference type="InterPro" id="IPR001036">
    <property type="entry name" value="Acrflvin-R"/>
</dbReference>
<feature type="transmembrane region" description="Helical" evidence="7">
    <location>
        <begin position="463"/>
        <end position="486"/>
    </location>
</feature>
<feature type="transmembrane region" description="Helical" evidence="7">
    <location>
        <begin position="521"/>
        <end position="545"/>
    </location>
</feature>
<evidence type="ECO:0000256" key="7">
    <source>
        <dbReference type="SAM" id="Phobius"/>
    </source>
</evidence>
<dbReference type="PRINTS" id="PR00702">
    <property type="entry name" value="ACRIFLAVINRP"/>
</dbReference>
<evidence type="ECO:0000313" key="9">
    <source>
        <dbReference type="Proteomes" id="UP000637267"/>
    </source>
</evidence>
<feature type="transmembrane region" description="Helical" evidence="7">
    <location>
        <begin position="337"/>
        <end position="353"/>
    </location>
</feature>
<dbReference type="Gene3D" id="3.30.2090.10">
    <property type="entry name" value="Multidrug efflux transporter AcrB TolC docking domain, DN and DC subdomains"/>
    <property type="match status" value="2"/>
</dbReference>
<dbReference type="Proteomes" id="UP000637267">
    <property type="component" value="Unassembled WGS sequence"/>
</dbReference>
<evidence type="ECO:0000256" key="6">
    <source>
        <dbReference type="ARBA" id="ARBA00023136"/>
    </source>
</evidence>
<dbReference type="RefSeq" id="WP_188703524.1">
    <property type="nucleotide sequence ID" value="NZ_BMLX01000002.1"/>
</dbReference>
<evidence type="ECO:0000256" key="1">
    <source>
        <dbReference type="ARBA" id="ARBA00022448"/>
    </source>
</evidence>
<organism evidence="8 9">
    <name type="scientific">Silvimonas iriomotensis</name>
    <dbReference type="NCBI Taxonomy" id="449662"/>
    <lineage>
        <taxon>Bacteria</taxon>
        <taxon>Pseudomonadati</taxon>
        <taxon>Pseudomonadota</taxon>
        <taxon>Betaproteobacteria</taxon>
        <taxon>Neisseriales</taxon>
        <taxon>Chitinibacteraceae</taxon>
        <taxon>Silvimonas</taxon>
    </lineage>
</organism>
<accession>A0ABQ2P820</accession>
<dbReference type="PANTHER" id="PTHR32063:SF34">
    <property type="entry name" value="MULTIDRUG RESISTANCE PROTEIN MDTC"/>
    <property type="match status" value="1"/>
</dbReference>
<dbReference type="NCBIfam" id="NF033617">
    <property type="entry name" value="RND_permease_2"/>
    <property type="match status" value="1"/>
</dbReference>
<keyword evidence="5 7" id="KW-1133">Transmembrane helix</keyword>
<dbReference type="PANTHER" id="PTHR32063">
    <property type="match status" value="1"/>
</dbReference>
<name>A0ABQ2P820_9NEIS</name>
<evidence type="ECO:0000256" key="2">
    <source>
        <dbReference type="ARBA" id="ARBA00022475"/>
    </source>
</evidence>
<dbReference type="Gene3D" id="3.30.70.1430">
    <property type="entry name" value="Multidrug efflux transporter AcrB pore domain"/>
    <property type="match status" value="2"/>
</dbReference>
<keyword evidence="1" id="KW-0813">Transport</keyword>
<comment type="caution">
    <text evidence="8">The sequence shown here is derived from an EMBL/GenBank/DDBJ whole genome shotgun (WGS) entry which is preliminary data.</text>
</comment>
<feature type="transmembrane region" description="Helical" evidence="7">
    <location>
        <begin position="982"/>
        <end position="1008"/>
    </location>
</feature>
<dbReference type="Gene3D" id="3.30.70.1440">
    <property type="entry name" value="Multidrug efflux transporter AcrB pore domain"/>
    <property type="match status" value="1"/>
</dbReference>
<sequence>MSFSATFIKRPVATTLLTFGIALAGIVSFMLLPVSPLPQVDYPTISVSASLPGASPDTMAATVATPLERALGRIAGVTEMTSSSSLGSSRITLQFDLDRDINGAARDVQAAINAARSLLPTGMPSNPTYRKVNPADAPIMILALTSKTMSQGQMYDAASTILAQKLSQIDGVGQVDVGGSSLPAVRVELNPTQLNQYGISLETVRTTLAAANANRPKGFAEDGDRHWQIYASDQAKTAKEYLPLIISYKNGNAVRLSDVAEVKDSVQDVRNAGSANGKPSVLLILRRQPGANIIETVDRVYKELPRLEAQIPAAIQVDVALDRTPTIRASLSEVERTLVISVFLVILVVFLFLRNCRATLIPAVAVPVSLIATFAAMYLCGFSLNNLSLMALTIATGFVVDDAIVVLENVSRHIEEGMKPFQAAMAGASEVGFTVISMSISLVAVFIPILMMGGIIGRLFREFAVTLSVAILVSLIVSLTTTPMMCSRLLRPERKTHGRLYRWSEAVFNGMQKGYSRSLAWVLRHGPLTMLILLITVFLNVYLYIVIPKGFFPQQDTGRIIGNVQADQSISFQAMRQKVSDFVQIVKSDPAVDVVTAYTGGGQRNSGFMFVSLKPLSERKISADAVIARLRGKLANEPGAQLFLQSVQDIRVGGRSSNAQYQYTLQADDLAVLREWQPKIQAALANVDILKDVNTDQQDKGLQTTLTLNRDAMARLGLTVTQVDQVLNDAFGQRQVSTIYQPLNQYHVVMEVAPQYWQSPEALKNIYIITAAGAQVPLSTIASYGPTFTPLAVNHQGEFVAATISFNLDPGTSLSEAQVAIEDAMNRLSVPTSIHGSFAGSAAAFQQSQNSQPLLILAAIVAVYIVLGILYESYVHPITILSTLPSAGVGALLALMLFKTQFTIVALIGVLLLIGIVKKNAIMMIDFALEAERKQGMKSRDAIYHACLLRFRPIMMTTMAAILGAIPLALGQGDGAELRQPLGISIVGGLVVSQVLTLYTTPVMYLYLDRFRFWCLRRLGRAEAQTTFDAQSGAGAR</sequence>
<keyword evidence="2" id="KW-1003">Cell membrane</keyword>
<dbReference type="SUPFAM" id="SSF82693">
    <property type="entry name" value="Multidrug efflux transporter AcrB pore domain, PN1, PN2, PC1 and PC2 subdomains"/>
    <property type="match status" value="3"/>
</dbReference>
<gene>
    <name evidence="8" type="primary">mdtC</name>
    <name evidence="8" type="ORF">GCM10010970_13440</name>
</gene>
<dbReference type="InterPro" id="IPR027463">
    <property type="entry name" value="AcrB_DN_DC_subdom"/>
</dbReference>
<dbReference type="Pfam" id="PF00873">
    <property type="entry name" value="ACR_tran"/>
    <property type="match status" value="1"/>
</dbReference>
<protein>
    <submittedName>
        <fullName evidence="8">Multidrug resistance protein MdtC</fullName>
    </submittedName>
</protein>
<keyword evidence="4 7" id="KW-0812">Transmembrane</keyword>
<evidence type="ECO:0000256" key="5">
    <source>
        <dbReference type="ARBA" id="ARBA00022989"/>
    </source>
</evidence>
<feature type="transmembrane region" description="Helical" evidence="7">
    <location>
        <begin position="904"/>
        <end position="929"/>
    </location>
</feature>
<feature type="transmembrane region" description="Helical" evidence="7">
    <location>
        <begin position="854"/>
        <end position="871"/>
    </location>
</feature>
<evidence type="ECO:0000313" key="8">
    <source>
        <dbReference type="EMBL" id="GGP20079.1"/>
    </source>
</evidence>
<feature type="transmembrane region" description="Helical" evidence="7">
    <location>
        <begin position="949"/>
        <end position="970"/>
    </location>
</feature>
<feature type="transmembrane region" description="Helical" evidence="7">
    <location>
        <begin position="360"/>
        <end position="384"/>
    </location>
</feature>
<proteinExistence type="predicted"/>
<evidence type="ECO:0000256" key="4">
    <source>
        <dbReference type="ARBA" id="ARBA00022692"/>
    </source>
</evidence>
<keyword evidence="3" id="KW-0997">Cell inner membrane</keyword>
<dbReference type="EMBL" id="BMLX01000002">
    <property type="protein sequence ID" value="GGP20079.1"/>
    <property type="molecule type" value="Genomic_DNA"/>
</dbReference>
<evidence type="ECO:0000256" key="3">
    <source>
        <dbReference type="ARBA" id="ARBA00022519"/>
    </source>
</evidence>
<keyword evidence="6 7" id="KW-0472">Membrane</keyword>